<gene>
    <name evidence="2" type="ORF">Micbo1qcDRAFT_128974</name>
</gene>
<reference evidence="3" key="1">
    <citation type="submission" date="2016-02" db="EMBL/GenBank/DDBJ databases">
        <title>Draft genome sequence of Microdochium bolleyi, a fungal endophyte of beachgrass.</title>
        <authorList>
            <consortium name="DOE Joint Genome Institute"/>
            <person name="David A.S."/>
            <person name="May G."/>
            <person name="Haridas S."/>
            <person name="Lim J."/>
            <person name="Wang M."/>
            <person name="Labutti K."/>
            <person name="Lipzen A."/>
            <person name="Barry K."/>
            <person name="Grigoriev I.V."/>
        </authorList>
    </citation>
    <scope>NUCLEOTIDE SEQUENCE [LARGE SCALE GENOMIC DNA]</scope>
    <source>
        <strain evidence="3">J235TASD1</strain>
    </source>
</reference>
<dbReference type="CDD" id="cd18186">
    <property type="entry name" value="BTB_POZ_ZBTB_KLHL-like"/>
    <property type="match status" value="1"/>
</dbReference>
<protein>
    <recommendedName>
        <fullName evidence="1">BTB domain-containing protein</fullName>
    </recommendedName>
</protein>
<dbReference type="PANTHER" id="PTHR47843">
    <property type="entry name" value="BTB DOMAIN-CONTAINING PROTEIN-RELATED"/>
    <property type="match status" value="1"/>
</dbReference>
<evidence type="ECO:0000259" key="1">
    <source>
        <dbReference type="PROSITE" id="PS50097"/>
    </source>
</evidence>
<sequence>MDTSDNDEVAILVGEKNTRFCFKKETLCACSSFFESAFKRGFREATEQEVRLPDHNDKAFDIIARWLSDRDMSRFEDLEWSLLCAIFVLVDYLAISSLEEPLLDVLRSKRHESRKVPVSYVQFVYDNTHFGSPLRRLWVNWVVDLQAPEIFESEEWKFPIEFLRELAAAQMGDRGRIIKELKDASQTIGMRSPAALEPAEWVKSFEEPSRRLHGL</sequence>
<evidence type="ECO:0000313" key="2">
    <source>
        <dbReference type="EMBL" id="KXJ84867.1"/>
    </source>
</evidence>
<dbReference type="InParanoid" id="A0A136IIP7"/>
<dbReference type="SUPFAM" id="SSF54695">
    <property type="entry name" value="POZ domain"/>
    <property type="match status" value="1"/>
</dbReference>
<proteinExistence type="predicted"/>
<dbReference type="PROSITE" id="PS50097">
    <property type="entry name" value="BTB"/>
    <property type="match status" value="1"/>
</dbReference>
<dbReference type="Pfam" id="PF00651">
    <property type="entry name" value="BTB"/>
    <property type="match status" value="1"/>
</dbReference>
<keyword evidence="3" id="KW-1185">Reference proteome</keyword>
<feature type="domain" description="BTB" evidence="1">
    <location>
        <begin position="7"/>
        <end position="76"/>
    </location>
</feature>
<dbReference type="PANTHER" id="PTHR47843:SF2">
    <property type="entry name" value="BTB DOMAIN-CONTAINING PROTEIN"/>
    <property type="match status" value="1"/>
</dbReference>
<dbReference type="Proteomes" id="UP000070501">
    <property type="component" value="Unassembled WGS sequence"/>
</dbReference>
<organism evidence="2 3">
    <name type="scientific">Microdochium bolleyi</name>
    <dbReference type="NCBI Taxonomy" id="196109"/>
    <lineage>
        <taxon>Eukaryota</taxon>
        <taxon>Fungi</taxon>
        <taxon>Dikarya</taxon>
        <taxon>Ascomycota</taxon>
        <taxon>Pezizomycotina</taxon>
        <taxon>Sordariomycetes</taxon>
        <taxon>Xylariomycetidae</taxon>
        <taxon>Xylariales</taxon>
        <taxon>Microdochiaceae</taxon>
        <taxon>Microdochium</taxon>
    </lineage>
</organism>
<name>A0A136IIP7_9PEZI</name>
<dbReference type="InterPro" id="IPR011333">
    <property type="entry name" value="SKP1/BTB/POZ_sf"/>
</dbReference>
<dbReference type="InterPro" id="IPR000210">
    <property type="entry name" value="BTB/POZ_dom"/>
</dbReference>
<dbReference type="EMBL" id="KQ964317">
    <property type="protein sequence ID" value="KXJ84867.1"/>
    <property type="molecule type" value="Genomic_DNA"/>
</dbReference>
<dbReference type="Gene3D" id="3.30.710.10">
    <property type="entry name" value="Potassium Channel Kv1.1, Chain A"/>
    <property type="match status" value="1"/>
</dbReference>
<accession>A0A136IIP7</accession>
<evidence type="ECO:0000313" key="3">
    <source>
        <dbReference type="Proteomes" id="UP000070501"/>
    </source>
</evidence>
<dbReference type="AlphaFoldDB" id="A0A136IIP7"/>
<dbReference type="STRING" id="196109.A0A136IIP7"/>
<dbReference type="OrthoDB" id="194443at2759"/>